<accession>A0A3B0Q388</accession>
<dbReference type="Gene3D" id="1.20.970.10">
    <property type="entry name" value="Transferase, Pyrimidine Nucleoside Phosphorylase, Chain C"/>
    <property type="match status" value="1"/>
</dbReference>
<proteinExistence type="predicted"/>
<evidence type="ECO:0000256" key="1">
    <source>
        <dbReference type="ARBA" id="ARBA00022676"/>
    </source>
</evidence>
<organism evidence="4 5">
    <name type="scientific">Mycoplasmoides gallisepticum</name>
    <name type="common">Mycoplasma gallisepticum</name>
    <dbReference type="NCBI Taxonomy" id="2096"/>
    <lineage>
        <taxon>Bacteria</taxon>
        <taxon>Bacillati</taxon>
        <taxon>Mycoplasmatota</taxon>
        <taxon>Mycoplasmoidales</taxon>
        <taxon>Mycoplasmoidaceae</taxon>
        <taxon>Mycoplasmoides</taxon>
    </lineage>
</organism>
<dbReference type="GO" id="GO:0016154">
    <property type="term" value="F:pyrimidine-nucleoside phosphorylase activity"/>
    <property type="evidence" value="ECO:0007669"/>
    <property type="project" value="UniProtKB-EC"/>
</dbReference>
<dbReference type="EC" id="2.4.2.2" evidence="4"/>
<gene>
    <name evidence="4" type="primary">pdp</name>
    <name evidence="4" type="ORF">NCTC10115_01282</name>
</gene>
<keyword evidence="1 4" id="KW-0328">Glycosyltransferase</keyword>
<feature type="non-terminal residue" evidence="4">
    <location>
        <position position="46"/>
    </location>
</feature>
<dbReference type="SUPFAM" id="SSF47648">
    <property type="entry name" value="Nucleoside phosphorylase/phosphoribosyltransferase N-terminal domain"/>
    <property type="match status" value="1"/>
</dbReference>
<dbReference type="InterPro" id="IPR017459">
    <property type="entry name" value="Glycosyl_Trfase_fam3_N_dom"/>
</dbReference>
<sequence>MNIIDIIEKKKTKQILTKEEIGFFIDGCVKKTIPDYQISALLMAIW</sequence>
<evidence type="ECO:0000313" key="5">
    <source>
        <dbReference type="Proteomes" id="UP000260136"/>
    </source>
</evidence>
<dbReference type="EMBL" id="LS991952">
    <property type="protein sequence ID" value="SYV95183.1"/>
    <property type="molecule type" value="Genomic_DNA"/>
</dbReference>
<feature type="domain" description="Glycosyl transferase family 3 N-terminal" evidence="3">
    <location>
        <begin position="5"/>
        <end position="46"/>
    </location>
</feature>
<reference evidence="5" key="1">
    <citation type="submission" date="2018-06" db="EMBL/GenBank/DDBJ databases">
        <authorList>
            <consortium name="Pathogen Informatics"/>
        </authorList>
    </citation>
    <scope>NUCLEOTIDE SEQUENCE [LARGE SCALE GENOMIC DNA]</scope>
    <source>
        <strain evidence="5">NCTC10115</strain>
    </source>
</reference>
<protein>
    <submittedName>
        <fullName evidence="4">Pyrimidine-nucleoside phosphorylase</fullName>
        <ecNumber evidence="4">2.4.2.2</ecNumber>
    </submittedName>
</protein>
<dbReference type="Pfam" id="PF02885">
    <property type="entry name" value="Glycos_trans_3N"/>
    <property type="match status" value="1"/>
</dbReference>
<dbReference type="AlphaFoldDB" id="A0A3B0Q388"/>
<evidence type="ECO:0000256" key="2">
    <source>
        <dbReference type="ARBA" id="ARBA00022679"/>
    </source>
</evidence>
<name>A0A3B0Q388_MYCGL</name>
<evidence type="ECO:0000313" key="4">
    <source>
        <dbReference type="EMBL" id="SYV95183.1"/>
    </source>
</evidence>
<dbReference type="InterPro" id="IPR036320">
    <property type="entry name" value="Glycosyl_Trfase_fam3_N_dom_sf"/>
</dbReference>
<keyword evidence="2 4" id="KW-0808">Transferase</keyword>
<dbReference type="Proteomes" id="UP000260136">
    <property type="component" value="Chromosome"/>
</dbReference>
<evidence type="ECO:0000259" key="3">
    <source>
        <dbReference type="Pfam" id="PF02885"/>
    </source>
</evidence>